<dbReference type="Pfam" id="PF21296">
    <property type="entry name" value="WHD_APAF1"/>
    <property type="match status" value="1"/>
</dbReference>
<organism evidence="4">
    <name type="scientific">Clastoptera arizonana</name>
    <name type="common">Arizona spittle bug</name>
    <dbReference type="NCBI Taxonomy" id="38151"/>
    <lineage>
        <taxon>Eukaryota</taxon>
        <taxon>Metazoa</taxon>
        <taxon>Ecdysozoa</taxon>
        <taxon>Arthropoda</taxon>
        <taxon>Hexapoda</taxon>
        <taxon>Insecta</taxon>
        <taxon>Pterygota</taxon>
        <taxon>Neoptera</taxon>
        <taxon>Paraneoptera</taxon>
        <taxon>Hemiptera</taxon>
        <taxon>Auchenorrhyncha</taxon>
        <taxon>Cercopoidea</taxon>
        <taxon>Clastopteridae</taxon>
        <taxon>Clastoptera</taxon>
    </lineage>
</organism>
<dbReference type="InterPro" id="IPR036388">
    <property type="entry name" value="WH-like_DNA-bd_sf"/>
</dbReference>
<dbReference type="EMBL" id="GEDC01018118">
    <property type="protein sequence ID" value="JAS19180.1"/>
    <property type="molecule type" value="Transcribed_RNA"/>
</dbReference>
<name>A0A1B6D0J1_9HEMI</name>
<dbReference type="GO" id="GO:0043531">
    <property type="term" value="F:ADP binding"/>
    <property type="evidence" value="ECO:0007669"/>
    <property type="project" value="InterPro"/>
</dbReference>
<dbReference type="PANTHER" id="PTHR22845:SF5">
    <property type="entry name" value="APOPTOTIC PROTEASE-ACTIVATING FACTOR 1"/>
    <property type="match status" value="1"/>
</dbReference>
<dbReference type="Pfam" id="PF00619">
    <property type="entry name" value="CARD"/>
    <property type="match status" value="1"/>
</dbReference>
<dbReference type="GO" id="GO:0042981">
    <property type="term" value="P:regulation of apoptotic process"/>
    <property type="evidence" value="ECO:0007669"/>
    <property type="project" value="InterPro"/>
</dbReference>
<dbReference type="SUPFAM" id="SSF47986">
    <property type="entry name" value="DEATH domain"/>
    <property type="match status" value="1"/>
</dbReference>
<dbReference type="CDD" id="cd01671">
    <property type="entry name" value="CARD"/>
    <property type="match status" value="1"/>
</dbReference>
<dbReference type="PRINTS" id="PR00364">
    <property type="entry name" value="DISEASERSIST"/>
</dbReference>
<reference evidence="4" key="1">
    <citation type="submission" date="2015-12" db="EMBL/GenBank/DDBJ databases">
        <title>De novo transcriptome assembly of four potential Pierce s Disease insect vectors from Arizona vineyards.</title>
        <authorList>
            <person name="Tassone E.E."/>
        </authorList>
    </citation>
    <scope>NUCLEOTIDE SEQUENCE</scope>
</reference>
<dbReference type="SUPFAM" id="SSF52540">
    <property type="entry name" value="P-loop containing nucleoside triphosphate hydrolases"/>
    <property type="match status" value="1"/>
</dbReference>
<evidence type="ECO:0000313" key="4">
    <source>
        <dbReference type="EMBL" id="JAS19180.1"/>
    </source>
</evidence>
<protein>
    <recommendedName>
        <fullName evidence="3">CARD domain-containing protein</fullName>
    </recommendedName>
</protein>
<dbReference type="Gene3D" id="1.10.533.10">
    <property type="entry name" value="Death Domain, Fas"/>
    <property type="match status" value="1"/>
</dbReference>
<dbReference type="InterPro" id="IPR011029">
    <property type="entry name" value="DEATH-like_dom_sf"/>
</dbReference>
<dbReference type="Gene3D" id="3.40.50.300">
    <property type="entry name" value="P-loop containing nucleotide triphosphate hydrolases"/>
    <property type="match status" value="1"/>
</dbReference>
<accession>A0A1B6D0J1</accession>
<dbReference type="AlphaFoldDB" id="A0A1B6D0J1"/>
<evidence type="ECO:0000256" key="1">
    <source>
        <dbReference type="ARBA" id="ARBA00022703"/>
    </source>
</evidence>
<keyword evidence="2" id="KW-0677">Repeat</keyword>
<dbReference type="Gene3D" id="1.10.8.430">
    <property type="entry name" value="Helical domain of apoptotic protease-activating factors"/>
    <property type="match status" value="1"/>
</dbReference>
<keyword evidence="1" id="KW-0053">Apoptosis</keyword>
<gene>
    <name evidence="4" type="ORF">g.17286</name>
</gene>
<dbReference type="InterPro" id="IPR048975">
    <property type="entry name" value="WHD_APAF1"/>
</dbReference>
<dbReference type="Pfam" id="PF00931">
    <property type="entry name" value="NB-ARC"/>
    <property type="match status" value="1"/>
</dbReference>
<dbReference type="PANTHER" id="PTHR22845">
    <property type="entry name" value="APOPTOTIC PROTEASE-ACTIVATING FACTOR 1"/>
    <property type="match status" value="1"/>
</dbReference>
<feature type="non-terminal residue" evidence="4">
    <location>
        <position position="451"/>
    </location>
</feature>
<dbReference type="PROSITE" id="PS50209">
    <property type="entry name" value="CARD"/>
    <property type="match status" value="1"/>
</dbReference>
<proteinExistence type="predicted"/>
<evidence type="ECO:0000259" key="3">
    <source>
        <dbReference type="PROSITE" id="PS50209"/>
    </source>
</evidence>
<dbReference type="Gene3D" id="1.10.10.10">
    <property type="entry name" value="Winged helix-like DNA-binding domain superfamily/Winged helix DNA-binding domain"/>
    <property type="match status" value="1"/>
</dbReference>
<dbReference type="InterPro" id="IPR027417">
    <property type="entry name" value="P-loop_NTPase"/>
</dbReference>
<sequence length="451" mass="52052">MNNKEISIINKHRQLILDDLHNDVFEMLFEKNFLSMEEYKSIRNKDTQLMRNEELLFILIGKHDGFQLLKNETKKDYDWIFRALNDKDVDIIDEYSLAVEGGVPPIPVHNVTRKILLEKVQTSLKSLKRGHYLVLKGMIGCGKSSLAAQSLNQSLIMELFNSKVFWISAGKVTSDDAWELLAELYERNFQDELKRDLKRAQAQLRKSFRESNLKHSLIILDDVGSRDVIEAFDIGCKVLVTTNDEDVMIHRESVTTIIKVDEGFTEKETLKLLAKCVNTDVESLPPQAKLIYLQSKGYPMTVSLIGAQLSDHQEEAIEVPKNWDLYVQSLNNKDSGNIKRRSLVENHGIISTLNLCMGRMDPQLQSYYQDFALFVEDVNIKPEVLQTLWSISIHDVKTDVMQKFINKSLAVKTWNRKLSSYVYGIHDLLLEYLKRLLSEEQLCDLHEKLIS</sequence>
<dbReference type="GO" id="GO:0006915">
    <property type="term" value="P:apoptotic process"/>
    <property type="evidence" value="ECO:0007669"/>
    <property type="project" value="UniProtKB-KW"/>
</dbReference>
<feature type="domain" description="CARD" evidence="3">
    <location>
        <begin position="1"/>
        <end position="62"/>
    </location>
</feature>
<dbReference type="InterPro" id="IPR042197">
    <property type="entry name" value="Apaf_helical"/>
</dbReference>
<dbReference type="InterPro" id="IPR002182">
    <property type="entry name" value="NB-ARC"/>
</dbReference>
<evidence type="ECO:0000256" key="2">
    <source>
        <dbReference type="ARBA" id="ARBA00022737"/>
    </source>
</evidence>
<dbReference type="GO" id="GO:0005829">
    <property type="term" value="C:cytosol"/>
    <property type="evidence" value="ECO:0007669"/>
    <property type="project" value="UniProtKB-ARBA"/>
</dbReference>
<dbReference type="InterPro" id="IPR001315">
    <property type="entry name" value="CARD"/>
</dbReference>